<feature type="domain" description="AB hydrolase-1" evidence="2">
    <location>
        <begin position="68"/>
        <end position="297"/>
    </location>
</feature>
<keyword evidence="1" id="KW-0732">Signal</keyword>
<dbReference type="RefSeq" id="WP_232682325.1">
    <property type="nucleotide sequence ID" value="NZ_CP150845.1"/>
</dbReference>
<dbReference type="SUPFAM" id="SSF53474">
    <property type="entry name" value="alpha/beta-Hydrolases"/>
    <property type="match status" value="1"/>
</dbReference>
<organism evidence="3 4">
    <name type="scientific">Flavobacterium soyae</name>
    <dbReference type="NCBI Taxonomy" id="2903098"/>
    <lineage>
        <taxon>Bacteria</taxon>
        <taxon>Pseudomonadati</taxon>
        <taxon>Bacteroidota</taxon>
        <taxon>Flavobacteriia</taxon>
        <taxon>Flavobacteriales</taxon>
        <taxon>Flavobacteriaceae</taxon>
        <taxon>Flavobacterium</taxon>
    </lineage>
</organism>
<keyword evidence="4" id="KW-1185">Reference proteome</keyword>
<gene>
    <name evidence="3" type="ORF">AABD74_09485</name>
</gene>
<dbReference type="GO" id="GO:0016787">
    <property type="term" value="F:hydrolase activity"/>
    <property type="evidence" value="ECO:0007669"/>
    <property type="project" value="UniProtKB-KW"/>
</dbReference>
<name>A0ABZ2UJE8_9FLAO</name>
<dbReference type="InterPro" id="IPR029058">
    <property type="entry name" value="AB_hydrolase_fold"/>
</dbReference>
<feature type="signal peptide" evidence="1">
    <location>
        <begin position="1"/>
        <end position="20"/>
    </location>
</feature>
<dbReference type="InterPro" id="IPR000073">
    <property type="entry name" value="AB_hydrolase_1"/>
</dbReference>
<dbReference type="Proteomes" id="UP001623852">
    <property type="component" value="Chromosome"/>
</dbReference>
<proteinExistence type="predicted"/>
<dbReference type="InterPro" id="IPR050471">
    <property type="entry name" value="AB_hydrolase"/>
</dbReference>
<evidence type="ECO:0000256" key="1">
    <source>
        <dbReference type="SAM" id="SignalP"/>
    </source>
</evidence>
<keyword evidence="3" id="KW-0378">Hydrolase</keyword>
<reference evidence="3 4" key="1">
    <citation type="submission" date="2024-03" db="EMBL/GenBank/DDBJ databases">
        <title>Flavobacterium soyae.</title>
        <authorList>
            <person name="Zheng W."/>
        </authorList>
    </citation>
    <scope>NUCLEOTIDE SEQUENCE [LARGE SCALE GENOMIC DNA]</scope>
    <source>
        <strain evidence="3 4">55</strain>
    </source>
</reference>
<dbReference type="PANTHER" id="PTHR43433">
    <property type="entry name" value="HYDROLASE, ALPHA/BETA FOLD FAMILY PROTEIN"/>
    <property type="match status" value="1"/>
</dbReference>
<dbReference type="Gene3D" id="3.40.50.1820">
    <property type="entry name" value="alpha/beta hydrolase"/>
    <property type="match status" value="1"/>
</dbReference>
<accession>A0ABZ2UJE8</accession>
<dbReference type="EMBL" id="CP150845">
    <property type="protein sequence ID" value="WYZ21684.1"/>
    <property type="molecule type" value="Genomic_DNA"/>
</dbReference>
<protein>
    <submittedName>
        <fullName evidence="3">Alpha/beta hydrolase</fullName>
    </submittedName>
</protein>
<sequence>MRKYSILFLLIMTMIAKSTGQTNNLINNNSLKTKIMDFKNVKTQSINIKGTDFFYRKLGEDKPGLPIIFLNHLSATMDDCDPKIINGLASEHPIICFDNRGIGSTGGTTPKTVAEMATDAIAFIKALGYQKVDLFGFSLGGFISQEILLREPQLVSKVILAGTGPAGGEAISKMSKVVFSDVFKGIFTLRNEKFYLFFKGNANGQKAAKSYLGRLKERKENRGEKLKMKHLMFQLDAIKDWGLQTPQDLSVINHPVLIVNGEDDKMVPISNSYELKKRIKNSEIIVYKDSGHGGIFQNNEDFVKRALEFIAK</sequence>
<feature type="chain" id="PRO_5046017479" evidence="1">
    <location>
        <begin position="21"/>
        <end position="312"/>
    </location>
</feature>
<evidence type="ECO:0000259" key="2">
    <source>
        <dbReference type="Pfam" id="PF00561"/>
    </source>
</evidence>
<evidence type="ECO:0000313" key="3">
    <source>
        <dbReference type="EMBL" id="WYZ21684.1"/>
    </source>
</evidence>
<evidence type="ECO:0000313" key="4">
    <source>
        <dbReference type="Proteomes" id="UP001623852"/>
    </source>
</evidence>
<dbReference type="PANTHER" id="PTHR43433:SF5">
    <property type="entry name" value="AB HYDROLASE-1 DOMAIN-CONTAINING PROTEIN"/>
    <property type="match status" value="1"/>
</dbReference>
<dbReference type="PRINTS" id="PR00111">
    <property type="entry name" value="ABHYDROLASE"/>
</dbReference>
<dbReference type="Pfam" id="PF00561">
    <property type="entry name" value="Abhydrolase_1"/>
    <property type="match status" value="1"/>
</dbReference>